<accession>A0A8J7WRC6</accession>
<organism evidence="3 4">
    <name type="scientific">Actinocrinis puniceicyclus</name>
    <dbReference type="NCBI Taxonomy" id="977794"/>
    <lineage>
        <taxon>Bacteria</taxon>
        <taxon>Bacillati</taxon>
        <taxon>Actinomycetota</taxon>
        <taxon>Actinomycetes</taxon>
        <taxon>Catenulisporales</taxon>
        <taxon>Actinospicaceae</taxon>
        <taxon>Actinocrinis</taxon>
    </lineage>
</organism>
<dbReference type="SUPFAM" id="SSF54593">
    <property type="entry name" value="Glyoxalase/Bleomycin resistance protein/Dihydroxybiphenyl dioxygenase"/>
    <property type="match status" value="1"/>
</dbReference>
<feature type="region of interest" description="Disordered" evidence="1">
    <location>
        <begin position="1"/>
        <end position="24"/>
    </location>
</feature>
<comment type="caution">
    <text evidence="3">The sequence shown here is derived from an EMBL/GenBank/DDBJ whole genome shotgun (WGS) entry which is preliminary data.</text>
</comment>
<dbReference type="InterPro" id="IPR037523">
    <property type="entry name" value="VOC_core"/>
</dbReference>
<dbReference type="EMBL" id="JAGSXH010000039">
    <property type="protein sequence ID" value="MBS2963994.1"/>
    <property type="molecule type" value="Genomic_DNA"/>
</dbReference>
<dbReference type="InterPro" id="IPR004360">
    <property type="entry name" value="Glyas_Fos-R_dOase_dom"/>
</dbReference>
<dbReference type="Proteomes" id="UP000677913">
    <property type="component" value="Unassembled WGS sequence"/>
</dbReference>
<dbReference type="PROSITE" id="PS51819">
    <property type="entry name" value="VOC"/>
    <property type="match status" value="1"/>
</dbReference>
<dbReference type="PANTHER" id="PTHR21366">
    <property type="entry name" value="GLYOXALASE FAMILY PROTEIN"/>
    <property type="match status" value="1"/>
</dbReference>
<reference evidence="3" key="1">
    <citation type="submission" date="2021-04" db="EMBL/GenBank/DDBJ databases">
        <title>Genome based classification of Actinospica acidithermotolerans sp. nov., an actinobacterium isolated from an Indonesian hot spring.</title>
        <authorList>
            <person name="Kusuma A.B."/>
            <person name="Putra K.E."/>
            <person name="Nafisah S."/>
            <person name="Loh J."/>
            <person name="Nouioui I."/>
            <person name="Goodfellow M."/>
        </authorList>
    </citation>
    <scope>NUCLEOTIDE SEQUENCE</scope>
    <source>
        <strain evidence="3">DSM 45618</strain>
    </source>
</reference>
<evidence type="ECO:0000256" key="1">
    <source>
        <dbReference type="SAM" id="MobiDB-lite"/>
    </source>
</evidence>
<dbReference type="AlphaFoldDB" id="A0A8J7WRC6"/>
<feature type="compositionally biased region" description="Basic and acidic residues" evidence="1">
    <location>
        <begin position="1"/>
        <end position="16"/>
    </location>
</feature>
<gene>
    <name evidence="3" type="ORF">KGA66_13135</name>
</gene>
<proteinExistence type="predicted"/>
<dbReference type="Gene3D" id="3.10.180.10">
    <property type="entry name" value="2,3-Dihydroxybiphenyl 1,2-Dioxygenase, domain 1"/>
    <property type="match status" value="1"/>
</dbReference>
<name>A0A8J7WRC6_9ACTN</name>
<evidence type="ECO:0000259" key="2">
    <source>
        <dbReference type="PROSITE" id="PS51819"/>
    </source>
</evidence>
<dbReference type="InterPro" id="IPR050383">
    <property type="entry name" value="GlyoxalaseI/FosfomycinResist"/>
</dbReference>
<keyword evidence="4" id="KW-1185">Reference proteome</keyword>
<dbReference type="Pfam" id="PF00903">
    <property type="entry name" value="Glyoxalase"/>
    <property type="match status" value="1"/>
</dbReference>
<dbReference type="InterPro" id="IPR029068">
    <property type="entry name" value="Glyas_Bleomycin-R_OHBP_Dase"/>
</dbReference>
<evidence type="ECO:0000313" key="4">
    <source>
        <dbReference type="Proteomes" id="UP000677913"/>
    </source>
</evidence>
<protein>
    <submittedName>
        <fullName evidence="3">VOC family protein</fullName>
    </submittedName>
</protein>
<dbReference type="PANTHER" id="PTHR21366:SF31">
    <property type="entry name" value="METALLOTHIOL TRANSFERASE FOSB"/>
    <property type="match status" value="1"/>
</dbReference>
<dbReference type="RefSeq" id="WP_211468213.1">
    <property type="nucleotide sequence ID" value="NZ_JAGSXH010000039.1"/>
</dbReference>
<evidence type="ECO:0000313" key="3">
    <source>
        <dbReference type="EMBL" id="MBS2963994.1"/>
    </source>
</evidence>
<feature type="domain" description="VOC" evidence="2">
    <location>
        <begin position="58"/>
        <end position="189"/>
    </location>
</feature>
<sequence>MAREDAGDNGTDDGKKGARAAADAADATTIDYGRIEAERTRIRAAYLHEQRPESSARGVHHVALLCSDVERTVRFYQGVLEFPLTALFENRDYRGSNHFFFDLGNGNLLGFFDLPGLDLGPYAEVLGGLHHLAISVTPQRWERLRGRLAEAGVPCRLESGVSLYFRDPDGARLELLSDPLGEMYGTRVL</sequence>